<name>A0A0N9QZS9_9VIRU</name>
<gene>
    <name evidence="1" type="ORF">ceV_025</name>
</gene>
<evidence type="ECO:0000313" key="1">
    <source>
        <dbReference type="EMBL" id="ALH22931.1"/>
    </source>
</evidence>
<keyword evidence="2" id="KW-1185">Reference proteome</keyword>
<protein>
    <submittedName>
        <fullName evidence="1">Uncharacterized protein</fullName>
    </submittedName>
</protein>
<dbReference type="EMBL" id="KT820662">
    <property type="protein sequence ID" value="ALH22931.1"/>
    <property type="molecule type" value="Genomic_DNA"/>
</dbReference>
<reference evidence="1 2" key="1">
    <citation type="journal article" date="2015" name="Genome Announc.">
        <title>The 474-Kilobase-Pair Complete Genome Sequence of CeV-01B, a Virus Infecting Haptolina (Chrysochromulina) ericina (Prymnesiophyceae).</title>
        <authorList>
            <person name="Gallot-Lavallee L."/>
            <person name="Pagarete A."/>
            <person name="Legendre M."/>
            <person name="Santini S."/>
            <person name="Sandaa R.A."/>
            <person name="Himmelbauer H."/>
            <person name="Ogata H."/>
            <person name="Bratbak G."/>
            <person name="Claverie J.M."/>
        </authorList>
    </citation>
    <scope>NUCLEOTIDE SEQUENCE [LARGE SCALE GENOMIC DNA]</scope>
    <source>
        <strain evidence="1">CeV-01B</strain>
    </source>
</reference>
<accession>A0A0N9QZS9</accession>
<sequence length="304" mass="36366">MNLNYIARNHKINNHINYSQASRKTNISNGFPNLKKPYDQFKHLKVMNKDLIENKSKKIIDIIKTRSINYNHKIAILIPTSNKDKPWNKAEDTYLYNYTIKTLLETTNKEYTIIFYIGIDTDDKIWLKRENVATIMKLREDRKNIYFKFYKMSNIEKGHVTQMWNRLFNCAYQDKCDYYLQCGDDIIFSTKGWLDDCIRAQKLHDNIGVTGMIDKMNCFILTQSFVSYKHMQIFGFYFPPTIKNWFCDDWINTVYYSRFYFPLINHFCYNNGGKPRYPPVSPKKDYLGKLIKDGKNRLFAYLTK</sequence>
<dbReference type="OrthoDB" id="20681at10239"/>
<evidence type="ECO:0000313" key="2">
    <source>
        <dbReference type="Proteomes" id="UP000203826"/>
    </source>
</evidence>
<dbReference type="Proteomes" id="UP000203826">
    <property type="component" value="Segment"/>
</dbReference>
<proteinExistence type="predicted"/>
<organism evidence="1 2">
    <name type="scientific">Chrysochromulina ericina virus CeV-01B</name>
    <dbReference type="NCBI Taxonomy" id="3070830"/>
    <lineage>
        <taxon>Viruses</taxon>
        <taxon>Varidnaviria</taxon>
        <taxon>Bamfordvirae</taxon>
        <taxon>Nucleocytoviricota</taxon>
        <taxon>Megaviricetes</taxon>
        <taxon>Imitervirales</taxon>
        <taxon>Mesomimiviridae</taxon>
        <taxon>Tethysvirus</taxon>
        <taxon>Tethysvirus raunefjordenense</taxon>
    </lineage>
</organism>
<dbReference type="KEGG" id="vg:26048892"/>